<dbReference type="EMBL" id="FXAM01000001">
    <property type="protein sequence ID" value="SMF96508.1"/>
    <property type="molecule type" value="Genomic_DNA"/>
</dbReference>
<keyword evidence="2" id="KW-1185">Reference proteome</keyword>
<dbReference type="AlphaFoldDB" id="A0A1Y6D0Q6"/>
<dbReference type="STRING" id="1760988.SAMN02949497_3908"/>
<evidence type="ECO:0000313" key="2">
    <source>
        <dbReference type="Proteomes" id="UP000192923"/>
    </source>
</evidence>
<proteinExistence type="predicted"/>
<dbReference type="RefSeq" id="WP_085216312.1">
    <property type="nucleotide sequence ID" value="NZ_FXAM01000001.1"/>
</dbReference>
<dbReference type="Pfam" id="PF03692">
    <property type="entry name" value="CxxCxxCC"/>
    <property type="match status" value="1"/>
</dbReference>
<dbReference type="Proteomes" id="UP000192923">
    <property type="component" value="Unassembled WGS sequence"/>
</dbReference>
<evidence type="ECO:0000313" key="1">
    <source>
        <dbReference type="EMBL" id="SMF96508.1"/>
    </source>
</evidence>
<reference evidence="1 2" key="1">
    <citation type="submission" date="2016-12" db="EMBL/GenBank/DDBJ databases">
        <authorList>
            <person name="Song W.-J."/>
            <person name="Kurnit D.M."/>
        </authorList>
    </citation>
    <scope>NUCLEOTIDE SEQUENCE [LARGE SCALE GENOMIC DNA]</scope>
    <source>
        <strain evidence="1 2">175</strain>
    </source>
</reference>
<name>A0A1Y6D0Q6_9GAMM</name>
<dbReference type="OrthoDB" id="71604at2"/>
<organism evidence="1 2">
    <name type="scientific">Methylomagnum ishizawai</name>
    <dbReference type="NCBI Taxonomy" id="1760988"/>
    <lineage>
        <taxon>Bacteria</taxon>
        <taxon>Pseudomonadati</taxon>
        <taxon>Pseudomonadota</taxon>
        <taxon>Gammaproteobacteria</taxon>
        <taxon>Methylococcales</taxon>
        <taxon>Methylococcaceae</taxon>
        <taxon>Methylomagnum</taxon>
    </lineage>
</organism>
<protein>
    <submittedName>
        <fullName evidence="1">Zinc-or iron-chelating domain-containing protein</fullName>
    </submittedName>
</protein>
<dbReference type="InterPro" id="IPR005358">
    <property type="entry name" value="Puta_zinc/iron-chelating_dom"/>
</dbReference>
<sequence length="364" mass="39830">MTTHAPPAPTGGFIRRPAHRYDDPLSRLWIACAEAIGFRIERSPAAYASTDGRGAILIGTDDLFDPDDSLAQMIFHELCHALVEGETGEKREDWGLDNTRQGSPWREHACLRLQAYLAGGVGLRRFFAPTTDYRVTFWDGLPADPFAAPAEAGGRRERSCVAARIAAWRASGPRWAPLRETLQASADLAALVPRHLRGETTPSLWTTVDPPPDPHPAGHSTVAAYHAGSGCADCAWGHSSRGHLRCRHAPQVRLAPNAPACARYEPARELDCQTCGACCREAYHSVEISRREPLIQRHPDMVVDATTHLKLRRDGERCAALQGGNTACEAYACAIYADRPKTCREFTLGSGHCLDARRRVGLSL</sequence>
<accession>A0A1Y6D0Q6</accession>
<gene>
    <name evidence="1" type="ORF">SAMN02949497_3908</name>
</gene>